<dbReference type="GO" id="GO:0016787">
    <property type="term" value="F:hydrolase activity"/>
    <property type="evidence" value="ECO:0007669"/>
    <property type="project" value="UniProtKB-KW"/>
</dbReference>
<dbReference type="Gene3D" id="3.40.50.300">
    <property type="entry name" value="P-loop containing nucleotide triphosphate hydrolases"/>
    <property type="match status" value="1"/>
</dbReference>
<evidence type="ECO:0000256" key="1">
    <source>
        <dbReference type="SAM" id="Phobius"/>
    </source>
</evidence>
<evidence type="ECO:0000313" key="3">
    <source>
        <dbReference type="Proteomes" id="UP000238479"/>
    </source>
</evidence>
<accession>A0A2P6QHZ1</accession>
<evidence type="ECO:0000313" key="2">
    <source>
        <dbReference type="EMBL" id="PRQ33797.1"/>
    </source>
</evidence>
<keyword evidence="1" id="KW-0812">Transmembrane</keyword>
<dbReference type="GO" id="GO:0140359">
    <property type="term" value="F:ABC-type transporter activity"/>
    <property type="evidence" value="ECO:0007669"/>
    <property type="project" value="InterPro"/>
</dbReference>
<dbReference type="InterPro" id="IPR027417">
    <property type="entry name" value="P-loop_NTPase"/>
</dbReference>
<keyword evidence="1" id="KW-0472">Membrane</keyword>
<dbReference type="PANTHER" id="PTHR19229">
    <property type="entry name" value="ATP-BINDING CASSETTE TRANSPORTER SUBFAMILY A ABCA"/>
    <property type="match status" value="1"/>
</dbReference>
<dbReference type="Proteomes" id="UP000238479">
    <property type="component" value="Chromosome 5"/>
</dbReference>
<proteinExistence type="predicted"/>
<dbReference type="SUPFAM" id="SSF52540">
    <property type="entry name" value="P-loop containing nucleoside triphosphate hydrolases"/>
    <property type="match status" value="1"/>
</dbReference>
<comment type="caution">
    <text evidence="2">The sequence shown here is derived from an EMBL/GenBank/DDBJ whole genome shotgun (WGS) entry which is preliminary data.</text>
</comment>
<keyword evidence="1" id="KW-1133">Transmembrane helix</keyword>
<protein>
    <submittedName>
        <fullName evidence="2">Putative ABC transporter A, ABCA, P-loop containing nucleoside triphosphate hydrolase</fullName>
    </submittedName>
</protein>
<keyword evidence="2" id="KW-0378">Hydrolase</keyword>
<dbReference type="GO" id="GO:0005319">
    <property type="term" value="F:lipid transporter activity"/>
    <property type="evidence" value="ECO:0007669"/>
    <property type="project" value="TreeGrafter"/>
</dbReference>
<organism evidence="2 3">
    <name type="scientific">Rosa chinensis</name>
    <name type="common">China rose</name>
    <dbReference type="NCBI Taxonomy" id="74649"/>
    <lineage>
        <taxon>Eukaryota</taxon>
        <taxon>Viridiplantae</taxon>
        <taxon>Streptophyta</taxon>
        <taxon>Embryophyta</taxon>
        <taxon>Tracheophyta</taxon>
        <taxon>Spermatophyta</taxon>
        <taxon>Magnoliopsida</taxon>
        <taxon>eudicotyledons</taxon>
        <taxon>Gunneridae</taxon>
        <taxon>Pentapetalae</taxon>
        <taxon>rosids</taxon>
        <taxon>fabids</taxon>
        <taxon>Rosales</taxon>
        <taxon>Rosaceae</taxon>
        <taxon>Rosoideae</taxon>
        <taxon>Rosoideae incertae sedis</taxon>
        <taxon>Rosa</taxon>
    </lineage>
</organism>
<dbReference type="GO" id="GO:0016020">
    <property type="term" value="C:membrane"/>
    <property type="evidence" value="ECO:0007669"/>
    <property type="project" value="InterPro"/>
</dbReference>
<dbReference type="EMBL" id="PDCK01000043">
    <property type="protein sequence ID" value="PRQ33797.1"/>
    <property type="molecule type" value="Genomic_DNA"/>
</dbReference>
<dbReference type="Gramene" id="PRQ33797">
    <property type="protein sequence ID" value="PRQ33797"/>
    <property type="gene ID" value="RchiOBHm_Chr5g0061621"/>
</dbReference>
<feature type="transmembrane region" description="Helical" evidence="1">
    <location>
        <begin position="21"/>
        <end position="42"/>
    </location>
</feature>
<dbReference type="AlphaFoldDB" id="A0A2P6QHZ1"/>
<keyword evidence="3" id="KW-1185">Reference proteome</keyword>
<reference evidence="2 3" key="1">
    <citation type="journal article" date="2018" name="Nat. Genet.">
        <title>The Rosa genome provides new insights in the design of modern roses.</title>
        <authorList>
            <person name="Bendahmane M."/>
        </authorList>
    </citation>
    <scope>NUCLEOTIDE SEQUENCE [LARGE SCALE GENOMIC DNA]</scope>
    <source>
        <strain evidence="3">cv. Old Blush</strain>
    </source>
</reference>
<dbReference type="InterPro" id="IPR026082">
    <property type="entry name" value="ABCA"/>
</dbReference>
<name>A0A2P6QHZ1_ROSCH</name>
<dbReference type="PANTHER" id="PTHR19229:SF154">
    <property type="entry name" value="ABC TRANSPORTER A FAMILY MEMBER 3-RELATED"/>
    <property type="match status" value="1"/>
</dbReference>
<gene>
    <name evidence="2" type="ORF">RchiOBHm_Chr5g0061621</name>
</gene>
<sequence length="123" mass="14472">MNWFSKADCLTGLKFFTLNDYSIQFVFYFIYINNFSSIYYVFKCEDFYSLLWETLTKMEHLLYYGRLKNLKGSGIRKIVEEFCFFAISLIGDPKVVFMDEPSTGLDPASRHNLYGQNKIVQSS</sequence>